<accession>A0ABR6E0I9</accession>
<gene>
    <name evidence="1" type="ORF">FHR79_002206</name>
</gene>
<evidence type="ECO:0000313" key="2">
    <source>
        <dbReference type="Proteomes" id="UP000582085"/>
    </source>
</evidence>
<name>A0ABR6E0I9_9MICC</name>
<proteinExistence type="predicted"/>
<comment type="caution">
    <text evidence="1">The sequence shown here is derived from an EMBL/GenBank/DDBJ whole genome shotgun (WGS) entry which is preliminary data.</text>
</comment>
<reference evidence="1 2" key="1">
    <citation type="submission" date="2020-08" db="EMBL/GenBank/DDBJ databases">
        <title>The Agave Microbiome: Exploring the role of microbial communities in plant adaptations to desert environments.</title>
        <authorList>
            <person name="Partida-Martinez L.P."/>
        </authorList>
    </citation>
    <scope>NUCLEOTIDE SEQUENCE [LARGE SCALE GENOMIC DNA]</scope>
    <source>
        <strain evidence="1 2">RAT4</strain>
    </source>
</reference>
<evidence type="ECO:0000313" key="1">
    <source>
        <dbReference type="EMBL" id="MBA9082070.1"/>
    </source>
</evidence>
<dbReference type="Proteomes" id="UP000582085">
    <property type="component" value="Unassembled WGS sequence"/>
</dbReference>
<organism evidence="1 2">
    <name type="scientific">Micrococcus aloeverae</name>
    <dbReference type="NCBI Taxonomy" id="1391911"/>
    <lineage>
        <taxon>Bacteria</taxon>
        <taxon>Bacillati</taxon>
        <taxon>Actinomycetota</taxon>
        <taxon>Actinomycetes</taxon>
        <taxon>Micrococcales</taxon>
        <taxon>Micrococcaceae</taxon>
        <taxon>Micrococcus</taxon>
    </lineage>
</organism>
<keyword evidence="2" id="KW-1185">Reference proteome</keyword>
<sequence length="33" mass="3681">MEAERIVVLRDSEALATLGIDLADAWRRPVRTG</sequence>
<protein>
    <submittedName>
        <fullName evidence="1">Uncharacterized protein</fullName>
    </submittedName>
</protein>
<dbReference type="EMBL" id="JACJIO010000022">
    <property type="protein sequence ID" value="MBA9082070.1"/>
    <property type="molecule type" value="Genomic_DNA"/>
</dbReference>